<accession>A0ABV6KG00</accession>
<gene>
    <name evidence="1" type="ORF">ACFFHM_17390</name>
</gene>
<reference evidence="1 2" key="1">
    <citation type="submission" date="2024-09" db="EMBL/GenBank/DDBJ databases">
        <authorList>
            <person name="Sun Q."/>
            <person name="Mori K."/>
        </authorList>
    </citation>
    <scope>NUCLEOTIDE SEQUENCE [LARGE SCALE GENOMIC DNA]</scope>
    <source>
        <strain evidence="1 2">NCAIM B.02610</strain>
    </source>
</reference>
<sequence length="127" mass="14929">MNAFLYVQQSAKRIFKHPLTDEKIVLTYQMTERNPTMTQTSTMSWIVSFRRKEELSTVDTILMRRKTYDWVTKHVDEGIPISRKRLLCISRTVAEDQNDGKFVNCDIVNFTNELKNHDGRNIWMVGG</sequence>
<keyword evidence="2" id="KW-1185">Reference proteome</keyword>
<comment type="caution">
    <text evidence="1">The sequence shown here is derived from an EMBL/GenBank/DDBJ whole genome shotgun (WGS) entry which is preliminary data.</text>
</comment>
<evidence type="ECO:0000313" key="1">
    <source>
        <dbReference type="EMBL" id="MFC0472224.1"/>
    </source>
</evidence>
<dbReference type="InterPro" id="IPR024072">
    <property type="entry name" value="DHFR-like_dom_sf"/>
</dbReference>
<proteinExistence type="predicted"/>
<name>A0ABV6KG00_9BACI</name>
<dbReference type="RefSeq" id="WP_335964163.1">
    <property type="nucleotide sequence ID" value="NZ_JAXBLX010000090.1"/>
</dbReference>
<dbReference type="SUPFAM" id="SSF53597">
    <property type="entry name" value="Dihydrofolate reductase-like"/>
    <property type="match status" value="1"/>
</dbReference>
<dbReference type="Proteomes" id="UP001589838">
    <property type="component" value="Unassembled WGS sequence"/>
</dbReference>
<protein>
    <submittedName>
        <fullName evidence="1">Uncharacterized protein</fullName>
    </submittedName>
</protein>
<dbReference type="Gene3D" id="3.40.430.10">
    <property type="entry name" value="Dihydrofolate Reductase, subunit A"/>
    <property type="match status" value="1"/>
</dbReference>
<organism evidence="1 2">
    <name type="scientific">Halalkalibacter kiskunsagensis</name>
    <dbReference type="NCBI Taxonomy" id="1548599"/>
    <lineage>
        <taxon>Bacteria</taxon>
        <taxon>Bacillati</taxon>
        <taxon>Bacillota</taxon>
        <taxon>Bacilli</taxon>
        <taxon>Bacillales</taxon>
        <taxon>Bacillaceae</taxon>
        <taxon>Halalkalibacter</taxon>
    </lineage>
</organism>
<dbReference type="EMBL" id="JBHLUX010000061">
    <property type="protein sequence ID" value="MFC0472224.1"/>
    <property type="molecule type" value="Genomic_DNA"/>
</dbReference>
<evidence type="ECO:0000313" key="2">
    <source>
        <dbReference type="Proteomes" id="UP001589838"/>
    </source>
</evidence>